<keyword evidence="2" id="KW-0520">NAD</keyword>
<proteinExistence type="inferred from homology"/>
<keyword evidence="7" id="KW-1185">Reference proteome</keyword>
<feature type="domain" description="D-isomer specific 2-hydroxyacid dehydrogenase NAD-binding" evidence="5">
    <location>
        <begin position="110"/>
        <end position="283"/>
    </location>
</feature>
<dbReference type="InterPro" id="IPR029753">
    <property type="entry name" value="D-isomer_DH_CS"/>
</dbReference>
<evidence type="ECO:0000256" key="3">
    <source>
        <dbReference type="RuleBase" id="RU003719"/>
    </source>
</evidence>
<dbReference type="InterPro" id="IPR006140">
    <property type="entry name" value="D-isomer_DH_NAD-bd"/>
</dbReference>
<evidence type="ECO:0000259" key="4">
    <source>
        <dbReference type="Pfam" id="PF00389"/>
    </source>
</evidence>
<dbReference type="Pfam" id="PF00389">
    <property type="entry name" value="2-Hacid_dh"/>
    <property type="match status" value="1"/>
</dbReference>
<dbReference type="Pfam" id="PF02826">
    <property type="entry name" value="2-Hacid_dh_C"/>
    <property type="match status" value="1"/>
</dbReference>
<protein>
    <submittedName>
        <fullName evidence="6">2-hydroxyacid dehydrogenase</fullName>
    </submittedName>
</protein>
<dbReference type="PANTHER" id="PTHR10996:SF178">
    <property type="entry name" value="2-HYDROXYACID DEHYDROGENASE YGL185C-RELATED"/>
    <property type="match status" value="1"/>
</dbReference>
<evidence type="ECO:0000256" key="1">
    <source>
        <dbReference type="ARBA" id="ARBA00023002"/>
    </source>
</evidence>
<evidence type="ECO:0000259" key="5">
    <source>
        <dbReference type="Pfam" id="PF02826"/>
    </source>
</evidence>
<evidence type="ECO:0000313" key="6">
    <source>
        <dbReference type="EMBL" id="MBU8546519.1"/>
    </source>
</evidence>
<evidence type="ECO:0000313" key="7">
    <source>
        <dbReference type="Proteomes" id="UP000689967"/>
    </source>
</evidence>
<dbReference type="EMBL" id="JAERQM010000008">
    <property type="protein sequence ID" value="MBU8546519.1"/>
    <property type="molecule type" value="Genomic_DNA"/>
</dbReference>
<dbReference type="CDD" id="cd12156">
    <property type="entry name" value="HPPR"/>
    <property type="match status" value="1"/>
</dbReference>
<dbReference type="InterPro" id="IPR050223">
    <property type="entry name" value="D-isomer_2-hydroxyacid_DH"/>
</dbReference>
<dbReference type="Proteomes" id="UP000689967">
    <property type="component" value="Unassembled WGS sequence"/>
</dbReference>
<evidence type="ECO:0000256" key="2">
    <source>
        <dbReference type="ARBA" id="ARBA00023027"/>
    </source>
</evidence>
<dbReference type="InterPro" id="IPR006139">
    <property type="entry name" value="D-isomer_2_OHA_DH_cat_dom"/>
</dbReference>
<sequence length="315" mass="33354">MTDKPGLLVVGELPDWDFVALAQRFTLHHYWSAPDKATLLAAGRDSIVAICTKGEIGADAALMDALPLTKIIACYGVGVDAIDLEAARARGIRVTNTPDVLTEEVADMAMMLMLAAARNLRLGEAWIRDGSWPVKGPMPLSTRVWGKRLGIVGLGRIGKAIAQRAAAFGMDIAYSGRSPQPGLPYTHYPTPAALAPQVDVFCVSAAGGAATRGLVDRAAIEALNPGAIFVNVSRGTVVDEAALLEALRSGRIGAAGLDVFLNEPAIDPEFLTFPNVVLQPHAASGTVETRKDMGRLMRENLEAQLDGRPLLTALI</sequence>
<comment type="caution">
    <text evidence="6">The sequence shown here is derived from an EMBL/GenBank/DDBJ whole genome shotgun (WGS) entry which is preliminary data.</text>
</comment>
<accession>A0ABS6HCT2</accession>
<gene>
    <name evidence="6" type="ORF">JJQ90_22550</name>
</gene>
<feature type="domain" description="D-isomer specific 2-hydroxyacid dehydrogenase catalytic" evidence="4">
    <location>
        <begin position="29"/>
        <end position="313"/>
    </location>
</feature>
<organism evidence="6 7">
    <name type="scientific">Falsiroseomonas oleicola</name>
    <dbReference type="NCBI Taxonomy" id="2801474"/>
    <lineage>
        <taxon>Bacteria</taxon>
        <taxon>Pseudomonadati</taxon>
        <taxon>Pseudomonadota</taxon>
        <taxon>Alphaproteobacteria</taxon>
        <taxon>Acetobacterales</taxon>
        <taxon>Roseomonadaceae</taxon>
        <taxon>Falsiroseomonas</taxon>
    </lineage>
</organism>
<dbReference type="PROSITE" id="PS00671">
    <property type="entry name" value="D_2_HYDROXYACID_DH_3"/>
    <property type="match status" value="1"/>
</dbReference>
<dbReference type="RefSeq" id="WP_216878543.1">
    <property type="nucleotide sequence ID" value="NZ_JAERQM010000008.1"/>
</dbReference>
<reference evidence="6 7" key="1">
    <citation type="submission" date="2021-01" db="EMBL/GenBank/DDBJ databases">
        <title>Roseomonas sp. nov, a bacterium isolated from an oil production mixture in Yumen Oilfield.</title>
        <authorList>
            <person name="Wu D."/>
        </authorList>
    </citation>
    <scope>NUCLEOTIDE SEQUENCE [LARGE SCALE GENOMIC DNA]</scope>
    <source>
        <strain evidence="6 7">ROY-5-3</strain>
    </source>
</reference>
<comment type="similarity">
    <text evidence="3">Belongs to the D-isomer specific 2-hydroxyacid dehydrogenase family.</text>
</comment>
<name>A0ABS6HCT2_9PROT</name>
<dbReference type="PANTHER" id="PTHR10996">
    <property type="entry name" value="2-HYDROXYACID DEHYDROGENASE-RELATED"/>
    <property type="match status" value="1"/>
</dbReference>
<keyword evidence="1 3" id="KW-0560">Oxidoreductase</keyword>